<gene>
    <name evidence="1" type="ORF">N7492_008323</name>
</gene>
<dbReference type="EMBL" id="JAPQKO010000006">
    <property type="protein sequence ID" value="KAJ5155520.1"/>
    <property type="molecule type" value="Genomic_DNA"/>
</dbReference>
<proteinExistence type="predicted"/>
<reference evidence="1" key="1">
    <citation type="submission" date="2022-11" db="EMBL/GenBank/DDBJ databases">
        <authorList>
            <person name="Petersen C."/>
        </authorList>
    </citation>
    <scope>NUCLEOTIDE SEQUENCE</scope>
    <source>
        <strain evidence="1">IBT 21917</strain>
    </source>
</reference>
<sequence>PYKDVLGIIREQIGTGRKGNRLSRRGPIVALYPCQAALPLLTQMSFRPRSHRQPTTPLLPQQKSLIFIFLGFSMLPVREYSTWQQSRLSEKVLKAEVRKACEVALDDGLDLVQIVEDKIQNTSRRNVALSTVEWTGSPVHRNCASLQAS</sequence>
<keyword evidence="2" id="KW-1185">Reference proteome</keyword>
<accession>A0A9W9HSU2</accession>
<name>A0A9W9HSU2_9EURO</name>
<dbReference type="AlphaFoldDB" id="A0A9W9HSU2"/>
<comment type="caution">
    <text evidence="1">The sequence shown here is derived from an EMBL/GenBank/DDBJ whole genome shotgun (WGS) entry which is preliminary data.</text>
</comment>
<dbReference type="OrthoDB" id="4364447at2759"/>
<reference evidence="1" key="2">
    <citation type="journal article" date="2023" name="IMA Fungus">
        <title>Comparative genomic study of the Penicillium genus elucidates a diverse pangenome and 15 lateral gene transfer events.</title>
        <authorList>
            <person name="Petersen C."/>
            <person name="Sorensen T."/>
            <person name="Nielsen M.R."/>
            <person name="Sondergaard T.E."/>
            <person name="Sorensen J.L."/>
            <person name="Fitzpatrick D.A."/>
            <person name="Frisvad J.C."/>
            <person name="Nielsen K.L."/>
        </authorList>
    </citation>
    <scope>NUCLEOTIDE SEQUENCE</scope>
    <source>
        <strain evidence="1">IBT 21917</strain>
    </source>
</reference>
<protein>
    <submittedName>
        <fullName evidence="1">Uncharacterized protein</fullName>
    </submittedName>
</protein>
<feature type="non-terminal residue" evidence="1">
    <location>
        <position position="1"/>
    </location>
</feature>
<dbReference type="Proteomes" id="UP001146351">
    <property type="component" value="Unassembled WGS sequence"/>
</dbReference>
<organism evidence="1 2">
    <name type="scientific">Penicillium capsulatum</name>
    <dbReference type="NCBI Taxonomy" id="69766"/>
    <lineage>
        <taxon>Eukaryota</taxon>
        <taxon>Fungi</taxon>
        <taxon>Dikarya</taxon>
        <taxon>Ascomycota</taxon>
        <taxon>Pezizomycotina</taxon>
        <taxon>Eurotiomycetes</taxon>
        <taxon>Eurotiomycetidae</taxon>
        <taxon>Eurotiales</taxon>
        <taxon>Aspergillaceae</taxon>
        <taxon>Penicillium</taxon>
    </lineage>
</organism>
<evidence type="ECO:0000313" key="2">
    <source>
        <dbReference type="Proteomes" id="UP001146351"/>
    </source>
</evidence>
<evidence type="ECO:0000313" key="1">
    <source>
        <dbReference type="EMBL" id="KAJ5155520.1"/>
    </source>
</evidence>